<dbReference type="Gene3D" id="1.10.10.10">
    <property type="entry name" value="Winged helix-like DNA-binding domain superfamily/Winged helix DNA-binding domain"/>
    <property type="match status" value="1"/>
</dbReference>
<evidence type="ECO:0000313" key="6">
    <source>
        <dbReference type="Proteomes" id="UP000242972"/>
    </source>
</evidence>
<dbReference type="CDD" id="cd00090">
    <property type="entry name" value="HTH_ARSR"/>
    <property type="match status" value="1"/>
</dbReference>
<gene>
    <name evidence="5" type="ORF">C7B46_09310</name>
</gene>
<feature type="domain" description="HTH hxlR-type" evidence="4">
    <location>
        <begin position="6"/>
        <end position="104"/>
    </location>
</feature>
<dbReference type="InterPro" id="IPR002577">
    <property type="entry name" value="HTH_HxlR"/>
</dbReference>
<keyword evidence="3" id="KW-0804">Transcription</keyword>
<evidence type="ECO:0000313" key="5">
    <source>
        <dbReference type="EMBL" id="PSR33591.1"/>
    </source>
</evidence>
<dbReference type="InterPro" id="IPR011991">
    <property type="entry name" value="ArsR-like_HTH"/>
</dbReference>
<keyword evidence="2" id="KW-0238">DNA-binding</keyword>
<comment type="caution">
    <text evidence="5">The sequence shown here is derived from an EMBL/GenBank/DDBJ whole genome shotgun (WGS) entry which is preliminary data.</text>
</comment>
<name>A0A2T2XGF6_9FIRM</name>
<evidence type="ECO:0000256" key="3">
    <source>
        <dbReference type="ARBA" id="ARBA00023163"/>
    </source>
</evidence>
<dbReference type="InterPro" id="IPR036390">
    <property type="entry name" value="WH_DNA-bd_sf"/>
</dbReference>
<dbReference type="AlphaFoldDB" id="A0A2T2XGF6"/>
<dbReference type="InterPro" id="IPR036388">
    <property type="entry name" value="WH-like_DNA-bd_sf"/>
</dbReference>
<dbReference type="PANTHER" id="PTHR33204:SF18">
    <property type="entry name" value="TRANSCRIPTIONAL REGULATORY PROTEIN"/>
    <property type="match status" value="1"/>
</dbReference>
<sequence length="114" mass="12791">MSEDVCPVETALRVIGGKWTLLILRDLMTGPKRFGELRKSLGGVSPKTLSLRLRELEQDGILTRTVYPEVPLRVEYALTDAGATLSDVIDVLRQWGSHWVKPPQPMPTMRPIPK</sequence>
<evidence type="ECO:0000259" key="4">
    <source>
        <dbReference type="PROSITE" id="PS51118"/>
    </source>
</evidence>
<dbReference type="Pfam" id="PF01638">
    <property type="entry name" value="HxlR"/>
    <property type="match status" value="1"/>
</dbReference>
<protein>
    <submittedName>
        <fullName evidence="5">Transcriptional regulator</fullName>
    </submittedName>
</protein>
<dbReference type="Proteomes" id="UP000242972">
    <property type="component" value="Unassembled WGS sequence"/>
</dbReference>
<proteinExistence type="predicted"/>
<dbReference type="EMBL" id="PXYW01000018">
    <property type="protein sequence ID" value="PSR33591.1"/>
    <property type="molecule type" value="Genomic_DNA"/>
</dbReference>
<reference evidence="5 6" key="1">
    <citation type="journal article" date="2014" name="BMC Genomics">
        <title>Comparison of environmental and isolate Sulfobacillus genomes reveals diverse carbon, sulfur, nitrogen, and hydrogen metabolisms.</title>
        <authorList>
            <person name="Justice N.B."/>
            <person name="Norman A."/>
            <person name="Brown C.T."/>
            <person name="Singh A."/>
            <person name="Thomas B.C."/>
            <person name="Banfield J.F."/>
        </authorList>
    </citation>
    <scope>NUCLEOTIDE SEQUENCE [LARGE SCALE GENOMIC DNA]</scope>
    <source>
        <strain evidence="5">AMDSBA4</strain>
    </source>
</reference>
<dbReference type="GO" id="GO:0003677">
    <property type="term" value="F:DNA binding"/>
    <property type="evidence" value="ECO:0007669"/>
    <property type="project" value="UniProtKB-KW"/>
</dbReference>
<accession>A0A2T2XGF6</accession>
<keyword evidence="1" id="KW-0805">Transcription regulation</keyword>
<dbReference type="PANTHER" id="PTHR33204">
    <property type="entry name" value="TRANSCRIPTIONAL REGULATOR, MARR FAMILY"/>
    <property type="match status" value="1"/>
</dbReference>
<dbReference type="SUPFAM" id="SSF46785">
    <property type="entry name" value="Winged helix' DNA-binding domain"/>
    <property type="match status" value="1"/>
</dbReference>
<dbReference type="PROSITE" id="PS51118">
    <property type="entry name" value="HTH_HXLR"/>
    <property type="match status" value="1"/>
</dbReference>
<evidence type="ECO:0000256" key="2">
    <source>
        <dbReference type="ARBA" id="ARBA00023125"/>
    </source>
</evidence>
<organism evidence="5 6">
    <name type="scientific">Sulfobacillus benefaciens</name>
    <dbReference type="NCBI Taxonomy" id="453960"/>
    <lineage>
        <taxon>Bacteria</taxon>
        <taxon>Bacillati</taxon>
        <taxon>Bacillota</taxon>
        <taxon>Clostridia</taxon>
        <taxon>Eubacteriales</taxon>
        <taxon>Clostridiales Family XVII. Incertae Sedis</taxon>
        <taxon>Sulfobacillus</taxon>
    </lineage>
</organism>
<evidence type="ECO:0000256" key="1">
    <source>
        <dbReference type="ARBA" id="ARBA00023015"/>
    </source>
</evidence>